<feature type="chain" id="PRO_5016764831" evidence="2">
    <location>
        <begin position="34"/>
        <end position="295"/>
    </location>
</feature>
<dbReference type="SMR" id="N6VY44"/>
<reference evidence="4 5" key="1">
    <citation type="journal article" date="2013" name="Genome Announc.">
        <title>Genome Sequence of the Polycyclic Aromatic Hydrocarbon-Degrading Bacterium Strain Marinobacter nanhaiticus D15-8WT.</title>
        <authorList>
            <person name="Cui Z."/>
            <person name="Gao W."/>
            <person name="Li Q."/>
            <person name="Xu G."/>
            <person name="Zheng L."/>
        </authorList>
    </citation>
    <scope>NUCLEOTIDE SEQUENCE [LARGE SCALE GENOMIC DNA]</scope>
    <source>
        <strain evidence="4 5">D15-8W</strain>
    </source>
</reference>
<name>N6VY44_9GAMM</name>
<dbReference type="Proteomes" id="UP000013165">
    <property type="component" value="Unassembled WGS sequence"/>
</dbReference>
<dbReference type="InterPro" id="IPR041127">
    <property type="entry name" value="PET_hydrolase/cutinase-like"/>
</dbReference>
<comment type="caution">
    <text evidence="4">The sequence shown here is derived from an EMBL/GenBank/DDBJ whole genome shotgun (WGS) entry which is preliminary data.</text>
</comment>
<dbReference type="OrthoDB" id="1466228at2"/>
<dbReference type="ESTHER" id="9alte-n6vy44">
    <property type="family name" value="Polyesterase-lipase-cutinase"/>
</dbReference>
<dbReference type="SUPFAM" id="SSF53474">
    <property type="entry name" value="alpha/beta-Hydrolases"/>
    <property type="match status" value="1"/>
</dbReference>
<dbReference type="PANTHER" id="PTHR22946:SF9">
    <property type="entry name" value="POLYKETIDE TRANSFERASE AF380"/>
    <property type="match status" value="1"/>
</dbReference>
<dbReference type="Pfam" id="PF12740">
    <property type="entry name" value="PETase"/>
    <property type="match status" value="1"/>
</dbReference>
<sequence length="295" mass="31712">MPLSMNKLQKLPLTLTSAALLCAGGLTVNTAVAETRGPDPTEAYVEAEGPYNVDTINVSSLALGFGGGTIHYPTNTTGQMGGIVVIPGYLSYESSIEWWGERLASHGFVVMTIDTNTIYDQPGSRRDQIDAALDYLVDRSDSSFSAISGMVDGDRLGAVGWSMGGGGTLQLASGDRLSAAIPLAPWNSSFNDFDDIETPTLIFACENDTVAPVGVHASPFYYDIPASTDKAFFEINNGNHFCANGDNANDAVLSKYGVSWMKLHIDQDARYGQFLCGPNHESQYRISEYRGTCPY</sequence>
<accession>N6VY44</accession>
<dbReference type="InterPro" id="IPR029058">
    <property type="entry name" value="AB_hydrolase_fold"/>
</dbReference>
<dbReference type="InterPro" id="IPR050261">
    <property type="entry name" value="FrsA_esterase"/>
</dbReference>
<dbReference type="RefSeq" id="WP_085988667.1">
    <property type="nucleotide sequence ID" value="NZ_AP028878.1"/>
</dbReference>
<evidence type="ECO:0000256" key="1">
    <source>
        <dbReference type="ARBA" id="ARBA00022801"/>
    </source>
</evidence>
<dbReference type="eggNOG" id="COG1073">
    <property type="taxonomic scope" value="Bacteria"/>
</dbReference>
<dbReference type="PATRIC" id="fig|626887.3.peg.3062"/>
<keyword evidence="2" id="KW-0732">Signal</keyword>
<dbReference type="PANTHER" id="PTHR22946">
    <property type="entry name" value="DIENELACTONE HYDROLASE DOMAIN-CONTAINING PROTEIN-RELATED"/>
    <property type="match status" value="1"/>
</dbReference>
<dbReference type="HOGENOM" id="CLU_052605_1_0_6"/>
<gene>
    <name evidence="4" type="ORF">J057_15340</name>
</gene>
<dbReference type="Gene3D" id="3.40.50.1820">
    <property type="entry name" value="alpha/beta hydrolase"/>
    <property type="match status" value="1"/>
</dbReference>
<evidence type="ECO:0000256" key="2">
    <source>
        <dbReference type="SAM" id="SignalP"/>
    </source>
</evidence>
<organism evidence="4 5">
    <name type="scientific">Marinobacter nanhaiticus D15-8W</name>
    <dbReference type="NCBI Taxonomy" id="626887"/>
    <lineage>
        <taxon>Bacteria</taxon>
        <taxon>Pseudomonadati</taxon>
        <taxon>Pseudomonadota</taxon>
        <taxon>Gammaproteobacteria</taxon>
        <taxon>Pseudomonadales</taxon>
        <taxon>Marinobacteraceae</taxon>
        <taxon>Marinobacter</taxon>
    </lineage>
</organism>
<evidence type="ECO:0000259" key="3">
    <source>
        <dbReference type="Pfam" id="PF12740"/>
    </source>
</evidence>
<feature type="domain" description="PET hydrolase/cutinase-like" evidence="3">
    <location>
        <begin position="33"/>
        <end position="294"/>
    </location>
</feature>
<evidence type="ECO:0000313" key="5">
    <source>
        <dbReference type="Proteomes" id="UP000013165"/>
    </source>
</evidence>
<dbReference type="GO" id="GO:0052689">
    <property type="term" value="F:carboxylic ester hydrolase activity"/>
    <property type="evidence" value="ECO:0007669"/>
    <property type="project" value="UniProtKB-ARBA"/>
</dbReference>
<keyword evidence="5" id="KW-1185">Reference proteome</keyword>
<evidence type="ECO:0000313" key="4">
    <source>
        <dbReference type="EMBL" id="ENO12784.2"/>
    </source>
</evidence>
<keyword evidence="1 4" id="KW-0378">Hydrolase</keyword>
<feature type="signal peptide" evidence="2">
    <location>
        <begin position="1"/>
        <end position="33"/>
    </location>
</feature>
<protein>
    <submittedName>
        <fullName evidence="4">Alpha/beta hydrolase</fullName>
    </submittedName>
</protein>
<proteinExistence type="predicted"/>
<dbReference type="STRING" id="626887.J057_15340"/>
<dbReference type="AlphaFoldDB" id="N6VY44"/>
<dbReference type="EMBL" id="APLQ01000014">
    <property type="protein sequence ID" value="ENO12784.2"/>
    <property type="molecule type" value="Genomic_DNA"/>
</dbReference>